<dbReference type="AlphaFoldDB" id="K1X5J2"/>
<reference evidence="1 2" key="1">
    <citation type="journal article" date="2012" name="BMC Genomics">
        <title>Sequencing the genome of Marssonina brunnea reveals fungus-poplar co-evolution.</title>
        <authorList>
            <person name="Zhu S."/>
            <person name="Cao Y.-Z."/>
            <person name="Jiang C."/>
            <person name="Tan B.-Y."/>
            <person name="Wang Z."/>
            <person name="Feng S."/>
            <person name="Zhang L."/>
            <person name="Su X.-H."/>
            <person name="Brejova B."/>
            <person name="Vinar T."/>
            <person name="Xu M."/>
            <person name="Wang M.-X."/>
            <person name="Zhang S.-G."/>
            <person name="Huang M.-R."/>
            <person name="Wu R."/>
            <person name="Zhou Y."/>
        </authorList>
    </citation>
    <scope>NUCLEOTIDE SEQUENCE [LARGE SCALE GENOMIC DNA]</scope>
    <source>
        <strain evidence="1 2">MB_m1</strain>
    </source>
</reference>
<dbReference type="InParanoid" id="K1X5J2"/>
<evidence type="ECO:0000313" key="1">
    <source>
        <dbReference type="EMBL" id="EKD15913.1"/>
    </source>
</evidence>
<dbReference type="GeneID" id="18761859"/>
<dbReference type="OrthoDB" id="5227693at2759"/>
<proteinExistence type="predicted"/>
<name>K1X5J2_MARBU</name>
<dbReference type="OMA" id="EKVMGGW"/>
<organism evidence="1 2">
    <name type="scientific">Marssonina brunnea f. sp. multigermtubi (strain MB_m1)</name>
    <name type="common">Marssonina leaf spot fungus</name>
    <dbReference type="NCBI Taxonomy" id="1072389"/>
    <lineage>
        <taxon>Eukaryota</taxon>
        <taxon>Fungi</taxon>
        <taxon>Dikarya</taxon>
        <taxon>Ascomycota</taxon>
        <taxon>Pezizomycotina</taxon>
        <taxon>Leotiomycetes</taxon>
        <taxon>Helotiales</taxon>
        <taxon>Drepanopezizaceae</taxon>
        <taxon>Drepanopeziza</taxon>
    </lineage>
</organism>
<dbReference type="EMBL" id="JH921440">
    <property type="protein sequence ID" value="EKD15913.1"/>
    <property type="molecule type" value="Genomic_DNA"/>
</dbReference>
<evidence type="ECO:0000313" key="2">
    <source>
        <dbReference type="Proteomes" id="UP000006753"/>
    </source>
</evidence>
<dbReference type="RefSeq" id="XP_007293813.1">
    <property type="nucleotide sequence ID" value="XM_007293751.1"/>
</dbReference>
<dbReference type="eggNOG" id="ENOG502SXX6">
    <property type="taxonomic scope" value="Eukaryota"/>
</dbReference>
<sequence>MTFDNINQNVFGFTALVVSLVALLTTVLQVLQQYFSSADGYRRCAPSVMGLWAQGTHRKLRLREFRIEVVFETPVIFVAKPSNMRGPIPGRTIHYIDGTETSYTNTRVLQPMAQKQEEMESTARVHTADDEKASWVTFLSALQLQEKLSREWDAEMRTLKPLRDGCTRPQDREYVLTVGLQGKTRSWEFIPSSITKPYAKSAICHLVEMMSMLGLYWKVFGQSIWNLRAEGNGFILTSTTVHGLGVMVAFASTDTPSFRANRVIPCVAIKQLAFGTVPNIFEDGSYLDREKETQSLELVFGSPEDVEITLESLGCQVETLKRYKKDRKQIFSVSFEIIDMLSKVFRIRGSNFRMLPNPTADSWLKNIGAKASWRITSIMEVFQKRLASFITTEGLPYENPLSKISTQWKRITELNCGDEAELGLEAREAIHDALDKQTTFLLSIRQVDVLNILVAHVAKVMEVLENPVSPLNIIVLANKEVAFMTYYFQEIRPAVVGNTGTKTEQDEKNLIWISLIFRMLCWMLLHDFLIRRIR</sequence>
<dbReference type="Proteomes" id="UP000006753">
    <property type="component" value="Unassembled WGS sequence"/>
</dbReference>
<dbReference type="HOGENOM" id="CLU_009106_2_1_1"/>
<protein>
    <submittedName>
        <fullName evidence="1">Modin</fullName>
    </submittedName>
</protein>
<accession>K1X5J2</accession>
<gene>
    <name evidence="1" type="ORF">MBM_05924</name>
</gene>
<keyword evidence="2" id="KW-1185">Reference proteome</keyword>
<dbReference type="KEGG" id="mbe:MBM_05924"/>